<evidence type="ECO:0000313" key="2">
    <source>
        <dbReference type="EMBL" id="REF97066.1"/>
    </source>
</evidence>
<keyword evidence="3" id="KW-1185">Reference proteome</keyword>
<feature type="transmembrane region" description="Helical" evidence="1">
    <location>
        <begin position="26"/>
        <end position="46"/>
    </location>
</feature>
<sequence>MEQQEAGTKEIVESAQRAERRPRDMVISLAVLLVPILLAFGIYRVFFDGHDPIKVDPSAAIDDARHAGAFPVLVPTGLDQDWTTVSATFQTIDGGKVLRFGMVSPDGQGAQVVQTDAPADDIIPAELTRDARIQGNTEIAGGPWQTYSTRPGEHAFVKVAPDSTVIVVGGASEADLTDLAASLK</sequence>
<name>A0A3D9ZI16_9ACTN</name>
<keyword evidence="1" id="KW-0472">Membrane</keyword>
<proteinExistence type="predicted"/>
<evidence type="ECO:0000256" key="1">
    <source>
        <dbReference type="SAM" id="Phobius"/>
    </source>
</evidence>
<protein>
    <submittedName>
        <fullName evidence="2">Uncharacterized protein DUF4245</fullName>
    </submittedName>
</protein>
<dbReference type="AlphaFoldDB" id="A0A3D9ZI16"/>
<reference evidence="2 3" key="1">
    <citation type="submission" date="2018-08" db="EMBL/GenBank/DDBJ databases">
        <title>Sequencing the genomes of 1000 actinobacteria strains.</title>
        <authorList>
            <person name="Klenk H.-P."/>
        </authorList>
    </citation>
    <scope>NUCLEOTIDE SEQUENCE [LARGE SCALE GENOMIC DNA]</scope>
    <source>
        <strain evidence="2 3">DSM 44099</strain>
    </source>
</reference>
<dbReference type="OrthoDB" id="5185732at2"/>
<keyword evidence="1" id="KW-1133">Transmembrane helix</keyword>
<dbReference type="RefSeq" id="WP_116068481.1">
    <property type="nucleotide sequence ID" value="NZ_BONB01000035.1"/>
</dbReference>
<dbReference type="Proteomes" id="UP000256913">
    <property type="component" value="Unassembled WGS sequence"/>
</dbReference>
<organism evidence="2 3">
    <name type="scientific">Asanoa ferruginea</name>
    <dbReference type="NCBI Taxonomy" id="53367"/>
    <lineage>
        <taxon>Bacteria</taxon>
        <taxon>Bacillati</taxon>
        <taxon>Actinomycetota</taxon>
        <taxon>Actinomycetes</taxon>
        <taxon>Micromonosporales</taxon>
        <taxon>Micromonosporaceae</taxon>
        <taxon>Asanoa</taxon>
    </lineage>
</organism>
<dbReference type="InterPro" id="IPR025339">
    <property type="entry name" value="DUF4245"/>
</dbReference>
<keyword evidence="1" id="KW-0812">Transmembrane</keyword>
<accession>A0A3D9ZI16</accession>
<gene>
    <name evidence="2" type="ORF">DFJ67_3061</name>
</gene>
<evidence type="ECO:0000313" key="3">
    <source>
        <dbReference type="Proteomes" id="UP000256913"/>
    </source>
</evidence>
<dbReference type="EMBL" id="QUMQ01000001">
    <property type="protein sequence ID" value="REF97066.1"/>
    <property type="molecule type" value="Genomic_DNA"/>
</dbReference>
<comment type="caution">
    <text evidence="2">The sequence shown here is derived from an EMBL/GenBank/DDBJ whole genome shotgun (WGS) entry which is preliminary data.</text>
</comment>
<dbReference type="Pfam" id="PF14030">
    <property type="entry name" value="DUF4245"/>
    <property type="match status" value="1"/>
</dbReference>